<proteinExistence type="predicted"/>
<keyword evidence="2" id="KW-1185">Reference proteome</keyword>
<comment type="caution">
    <text evidence="1">The sequence shown here is derived from an EMBL/GenBank/DDBJ whole genome shotgun (WGS) entry which is preliminary data.</text>
</comment>
<dbReference type="EMBL" id="JBCEWA010000006">
    <property type="protein sequence ID" value="MEL5988666.1"/>
    <property type="molecule type" value="Genomic_DNA"/>
</dbReference>
<accession>A0ABU9LLU6</accession>
<organism evidence="1 2">
    <name type="scientific">Kurthia gibsonii</name>
    <dbReference type="NCBI Taxonomy" id="33946"/>
    <lineage>
        <taxon>Bacteria</taxon>
        <taxon>Bacillati</taxon>
        <taxon>Bacillota</taxon>
        <taxon>Bacilli</taxon>
        <taxon>Bacillales</taxon>
        <taxon>Caryophanaceae</taxon>
        <taxon>Kurthia</taxon>
    </lineage>
</organism>
<evidence type="ECO:0000313" key="1">
    <source>
        <dbReference type="EMBL" id="MEL5988666.1"/>
    </source>
</evidence>
<reference evidence="1 2" key="1">
    <citation type="submission" date="2024-04" db="EMBL/GenBank/DDBJ databases">
        <authorList>
            <person name="Wu Y.S."/>
            <person name="Zhang L."/>
        </authorList>
    </citation>
    <scope>NUCLEOTIDE SEQUENCE [LARGE SCALE GENOMIC DNA]</scope>
    <source>
        <strain evidence="1 2">KG-01</strain>
    </source>
</reference>
<evidence type="ECO:0000313" key="2">
    <source>
        <dbReference type="Proteomes" id="UP001398420"/>
    </source>
</evidence>
<protein>
    <submittedName>
        <fullName evidence="1">Uncharacterized protein</fullName>
    </submittedName>
</protein>
<name>A0ABU9LLU6_9BACL</name>
<gene>
    <name evidence="1" type="ORF">AAF454_09640</name>
</gene>
<dbReference type="Proteomes" id="UP001398420">
    <property type="component" value="Unassembled WGS sequence"/>
</dbReference>
<dbReference type="RefSeq" id="WP_342302998.1">
    <property type="nucleotide sequence ID" value="NZ_JBCEWA010000006.1"/>
</dbReference>
<sequence>MGWLASLFLCTKIVQDSVQILCTSLHFSIAINNNNFEAKRLVSDEAYKYPKDIFVLLASFDVFEKLSDMDGLTETFNSIEELHRNPKSKCNRDYLKCKAIYLAIKGDILNANQIVRELNISDTAKIY</sequence>